<proteinExistence type="predicted"/>
<dbReference type="Pfam" id="PF14278">
    <property type="entry name" value="TetR_C_8"/>
    <property type="match status" value="1"/>
</dbReference>
<dbReference type="PANTHER" id="PTHR43479:SF23">
    <property type="entry name" value="HTH TETR-TYPE DOMAIN-CONTAINING PROTEIN"/>
    <property type="match status" value="1"/>
</dbReference>
<dbReference type="InterPro" id="IPR039532">
    <property type="entry name" value="TetR_C_Firmicutes"/>
</dbReference>
<feature type="DNA-binding region" description="H-T-H motif" evidence="2">
    <location>
        <begin position="32"/>
        <end position="51"/>
    </location>
</feature>
<accession>A0ABU1NS04</accession>
<dbReference type="PROSITE" id="PS50977">
    <property type="entry name" value="HTH_TETR_2"/>
    <property type="match status" value="1"/>
</dbReference>
<dbReference type="PANTHER" id="PTHR43479">
    <property type="entry name" value="ACREF/ENVCD OPERON REPRESSOR-RELATED"/>
    <property type="match status" value="1"/>
</dbReference>
<dbReference type="InterPro" id="IPR050624">
    <property type="entry name" value="HTH-type_Tx_Regulator"/>
</dbReference>
<evidence type="ECO:0000259" key="3">
    <source>
        <dbReference type="PROSITE" id="PS50977"/>
    </source>
</evidence>
<evidence type="ECO:0000313" key="5">
    <source>
        <dbReference type="Proteomes" id="UP001267290"/>
    </source>
</evidence>
<dbReference type="Pfam" id="PF00440">
    <property type="entry name" value="TetR_N"/>
    <property type="match status" value="1"/>
</dbReference>
<sequence length="185" mass="21433">MPVIDRRIVKSRESIKSAFIELMSQKHFNEITIQDISNRANVGRRTIYHHYLDKFDLLDKLIEEHINELRTICESTSDLDFVSTNVMIFEHFDRNQTFFSTMLASNGVTTFRSRLLAFLIEQLQHEVDITQGINKGLNKGIILTFLGTAIAGIIESYMRNEMTESPKVVAEHVGMLLERNLFMTY</sequence>
<dbReference type="RefSeq" id="WP_310224774.1">
    <property type="nucleotide sequence ID" value="NZ_JAVDSB010000001.1"/>
</dbReference>
<gene>
    <name evidence="4" type="ORF">J2736_001443</name>
</gene>
<dbReference type="Proteomes" id="UP001267290">
    <property type="component" value="Unassembled WGS sequence"/>
</dbReference>
<dbReference type="EMBL" id="JAVDSB010000001">
    <property type="protein sequence ID" value="MDR6550260.1"/>
    <property type="molecule type" value="Genomic_DNA"/>
</dbReference>
<evidence type="ECO:0000313" key="4">
    <source>
        <dbReference type="EMBL" id="MDR6550260.1"/>
    </source>
</evidence>
<name>A0ABU1NS04_9BACL</name>
<dbReference type="InterPro" id="IPR001647">
    <property type="entry name" value="HTH_TetR"/>
</dbReference>
<feature type="domain" description="HTH tetR-type" evidence="3">
    <location>
        <begin position="9"/>
        <end position="69"/>
    </location>
</feature>
<dbReference type="SUPFAM" id="SSF46689">
    <property type="entry name" value="Homeodomain-like"/>
    <property type="match status" value="1"/>
</dbReference>
<reference evidence="4 5" key="1">
    <citation type="submission" date="2023-07" db="EMBL/GenBank/DDBJ databases">
        <title>Sorghum-associated microbial communities from plants grown in Nebraska, USA.</title>
        <authorList>
            <person name="Schachtman D."/>
        </authorList>
    </citation>
    <scope>NUCLEOTIDE SEQUENCE [LARGE SCALE GENOMIC DNA]</scope>
    <source>
        <strain evidence="4 5">CC258</strain>
    </source>
</reference>
<evidence type="ECO:0000256" key="1">
    <source>
        <dbReference type="ARBA" id="ARBA00023125"/>
    </source>
</evidence>
<comment type="caution">
    <text evidence="4">The sequence shown here is derived from an EMBL/GenBank/DDBJ whole genome shotgun (WGS) entry which is preliminary data.</text>
</comment>
<protein>
    <submittedName>
        <fullName evidence="4">AcrR family transcriptional regulator</fullName>
    </submittedName>
</protein>
<evidence type="ECO:0000256" key="2">
    <source>
        <dbReference type="PROSITE-ProRule" id="PRU00335"/>
    </source>
</evidence>
<dbReference type="InterPro" id="IPR009057">
    <property type="entry name" value="Homeodomain-like_sf"/>
</dbReference>
<dbReference type="Gene3D" id="1.10.357.10">
    <property type="entry name" value="Tetracycline Repressor, domain 2"/>
    <property type="match status" value="1"/>
</dbReference>
<organism evidence="4 5">
    <name type="scientific">Paenibacillus qinlingensis</name>
    <dbReference type="NCBI Taxonomy" id="1837343"/>
    <lineage>
        <taxon>Bacteria</taxon>
        <taxon>Bacillati</taxon>
        <taxon>Bacillota</taxon>
        <taxon>Bacilli</taxon>
        <taxon>Bacillales</taxon>
        <taxon>Paenibacillaceae</taxon>
        <taxon>Paenibacillus</taxon>
    </lineage>
</organism>
<keyword evidence="5" id="KW-1185">Reference proteome</keyword>
<keyword evidence="1 2" id="KW-0238">DNA-binding</keyword>